<accession>A4L252</accession>
<keyword evidence="2" id="KW-1185">Reference proteome</keyword>
<reference evidence="1 2" key="1">
    <citation type="journal article" date="2007" name="J. Virol.">
        <title>The genome of Gryllus bimaculatus nudivirus indicates an ancient diversification of baculovirus-related nonoccluded nudiviruses of insects.</title>
        <authorList>
            <person name="Wang Y."/>
            <person name="Kleespies R.G."/>
            <person name="Huger A.M."/>
            <person name="Jehle J.A."/>
        </authorList>
    </citation>
    <scope>NUCLEOTIDE SEQUENCE [LARGE SCALE GENOMIC DNA]</scope>
</reference>
<dbReference type="GeneID" id="4960846"/>
<dbReference type="KEGG" id="vg:4960846"/>
<evidence type="ECO:0000313" key="2">
    <source>
        <dbReference type="Proteomes" id="UP000203733"/>
    </source>
</evidence>
<dbReference type="RefSeq" id="YP_001111356.1">
    <property type="nucleotide sequence ID" value="NC_009240.1"/>
</dbReference>
<organism evidence="1 2">
    <name type="scientific">Gryllus bimaculatus nudivirus</name>
    <dbReference type="NCBI Taxonomy" id="432587"/>
    <lineage>
        <taxon>Viruses</taxon>
        <taxon>Viruses incertae sedis</taxon>
        <taxon>Naldaviricetes</taxon>
        <taxon>Lefavirales</taxon>
        <taxon>Nudiviridae</taxon>
        <taxon>Alphanudivirus</taxon>
        <taxon>Alphanudivirus grybimaculati</taxon>
    </lineage>
</organism>
<protein>
    <submittedName>
        <fullName evidence="1">Uncharacterized protein</fullName>
    </submittedName>
</protein>
<dbReference type="EMBL" id="EF203088">
    <property type="protein sequence ID" value="ABO45422.1"/>
    <property type="molecule type" value="Genomic_DNA"/>
</dbReference>
<evidence type="ECO:0000313" key="1">
    <source>
        <dbReference type="EMBL" id="ABO45422.1"/>
    </source>
</evidence>
<name>A4L252_9VIRU</name>
<sequence>MVFKGKNVKHTESLLFGDIIMNVISEHQDRIPLSLEACHKILSKCQECYYEITSLQQFGIIFDLFINRLGLLEEVSDEFKSILHTNRKTFKDISIAFLVT</sequence>
<proteinExistence type="predicted"/>
<dbReference type="Proteomes" id="UP000203733">
    <property type="component" value="Segment"/>
</dbReference>